<evidence type="ECO:0000259" key="8">
    <source>
        <dbReference type="PROSITE" id="PS50137"/>
    </source>
</evidence>
<dbReference type="SUPFAM" id="SSF54768">
    <property type="entry name" value="dsRNA-binding domain-like"/>
    <property type="match status" value="1"/>
</dbReference>
<keyword evidence="6" id="KW-0378">Hydrolase</keyword>
<dbReference type="InterPro" id="IPR014720">
    <property type="entry name" value="dsRBD_dom"/>
</dbReference>
<comment type="similarity">
    <text evidence="2">Belongs to the ribonuclease III family.</text>
</comment>
<dbReference type="Pfam" id="PF14622">
    <property type="entry name" value="Ribonucleas_3_3"/>
    <property type="match status" value="1"/>
</dbReference>
<organism evidence="10">
    <name type="scientific">viral metagenome</name>
    <dbReference type="NCBI Taxonomy" id="1070528"/>
    <lineage>
        <taxon>unclassified sequences</taxon>
        <taxon>metagenomes</taxon>
        <taxon>organismal metagenomes</taxon>
    </lineage>
</organism>
<dbReference type="SMART" id="SM00358">
    <property type="entry name" value="DSRM"/>
    <property type="match status" value="1"/>
</dbReference>
<dbReference type="AlphaFoldDB" id="A0A6C0CP22"/>
<dbReference type="Gene3D" id="1.10.1520.10">
    <property type="entry name" value="Ribonuclease III domain"/>
    <property type="match status" value="1"/>
</dbReference>
<dbReference type="InterPro" id="IPR036389">
    <property type="entry name" value="RNase_III_sf"/>
</dbReference>
<dbReference type="GO" id="GO:0010468">
    <property type="term" value="P:regulation of gene expression"/>
    <property type="evidence" value="ECO:0007669"/>
    <property type="project" value="TreeGrafter"/>
</dbReference>
<dbReference type="PANTHER" id="PTHR11207:SF0">
    <property type="entry name" value="RIBONUCLEASE 3"/>
    <property type="match status" value="1"/>
</dbReference>
<evidence type="ECO:0000256" key="2">
    <source>
        <dbReference type="ARBA" id="ARBA00010183"/>
    </source>
</evidence>
<evidence type="ECO:0000256" key="5">
    <source>
        <dbReference type="ARBA" id="ARBA00022759"/>
    </source>
</evidence>
<dbReference type="Gene3D" id="3.30.160.20">
    <property type="match status" value="1"/>
</dbReference>
<evidence type="ECO:0000256" key="3">
    <source>
        <dbReference type="ARBA" id="ARBA00012177"/>
    </source>
</evidence>
<dbReference type="SMART" id="SM00535">
    <property type="entry name" value="RIBOc"/>
    <property type="match status" value="1"/>
</dbReference>
<dbReference type="NCBIfam" id="TIGR02191">
    <property type="entry name" value="RNaseIII"/>
    <property type="match status" value="1"/>
</dbReference>
<evidence type="ECO:0000256" key="7">
    <source>
        <dbReference type="ARBA" id="ARBA00022884"/>
    </source>
</evidence>
<dbReference type="CDD" id="cd10845">
    <property type="entry name" value="DSRM_RNAse_III_family"/>
    <property type="match status" value="1"/>
</dbReference>
<dbReference type="EC" id="3.1.26.3" evidence="3"/>
<protein>
    <recommendedName>
        <fullName evidence="3">ribonuclease III</fullName>
        <ecNumber evidence="3">3.1.26.3</ecNumber>
    </recommendedName>
</protein>
<reference evidence="10" key="1">
    <citation type="journal article" date="2020" name="Nature">
        <title>Giant virus diversity and host interactions through global metagenomics.</title>
        <authorList>
            <person name="Schulz F."/>
            <person name="Roux S."/>
            <person name="Paez-Espino D."/>
            <person name="Jungbluth S."/>
            <person name="Walsh D.A."/>
            <person name="Denef V.J."/>
            <person name="McMahon K.D."/>
            <person name="Konstantinidis K.T."/>
            <person name="Eloe-Fadrosh E.A."/>
            <person name="Kyrpides N.C."/>
            <person name="Woyke T."/>
        </authorList>
    </citation>
    <scope>NUCLEOTIDE SEQUENCE</scope>
    <source>
        <strain evidence="10">GVMAG-M-3300021389-45</strain>
    </source>
</reference>
<proteinExistence type="inferred from homology"/>
<keyword evidence="4" id="KW-0540">Nuclease</keyword>
<dbReference type="FunFam" id="1.10.1520.10:FF:000001">
    <property type="entry name" value="Ribonuclease 3"/>
    <property type="match status" value="1"/>
</dbReference>
<feature type="domain" description="DRBM" evidence="8">
    <location>
        <begin position="161"/>
        <end position="221"/>
    </location>
</feature>
<evidence type="ECO:0000313" key="10">
    <source>
        <dbReference type="EMBL" id="QHT05610.1"/>
    </source>
</evidence>
<dbReference type="EMBL" id="MN739457">
    <property type="protein sequence ID" value="QHT05610.1"/>
    <property type="molecule type" value="Genomic_DNA"/>
</dbReference>
<feature type="domain" description="RNase III" evidence="9">
    <location>
        <begin position="5"/>
        <end position="133"/>
    </location>
</feature>
<dbReference type="Pfam" id="PF00035">
    <property type="entry name" value="dsrm"/>
    <property type="match status" value="1"/>
</dbReference>
<keyword evidence="7" id="KW-0694">RNA-binding</keyword>
<dbReference type="InterPro" id="IPR000999">
    <property type="entry name" value="RNase_III_dom"/>
</dbReference>
<dbReference type="SUPFAM" id="SSF69065">
    <property type="entry name" value="RNase III domain-like"/>
    <property type="match status" value="1"/>
</dbReference>
<sequence>MIIDKDSVEHLVGTKISNIDLYQKAFTHKSALKENEDLSGSFETLEFIGDSVLGFVITKFLYDKYENRQEGFLTKARTKLVRGETLAFIASKLGLNNWIIMDEKGMRNEWNKNPKILEDAFEALVGAIYMDLGLIHAREFILRIYNNPQYVNMNSIMIDDNYKDHLMRYCQTNGLSLPNYVVGHHGNGVFYIDVIVDGVCIGKGYAKNKKQAEQLAAKSFFYSPKSVYTNPGFQQ</sequence>
<dbReference type="GO" id="GO:0004525">
    <property type="term" value="F:ribonuclease III activity"/>
    <property type="evidence" value="ECO:0007669"/>
    <property type="project" value="UniProtKB-EC"/>
</dbReference>
<comment type="catalytic activity">
    <reaction evidence="1">
        <text>Endonucleolytic cleavage to 5'-phosphomonoester.</text>
        <dbReference type="EC" id="3.1.26.3"/>
    </reaction>
</comment>
<evidence type="ECO:0000259" key="9">
    <source>
        <dbReference type="PROSITE" id="PS50142"/>
    </source>
</evidence>
<dbReference type="GO" id="GO:0005634">
    <property type="term" value="C:nucleus"/>
    <property type="evidence" value="ECO:0007669"/>
    <property type="project" value="TreeGrafter"/>
</dbReference>
<dbReference type="GO" id="GO:0006364">
    <property type="term" value="P:rRNA processing"/>
    <property type="evidence" value="ECO:0007669"/>
    <property type="project" value="InterPro"/>
</dbReference>
<dbReference type="PROSITE" id="PS50142">
    <property type="entry name" value="RNASE_3_2"/>
    <property type="match status" value="1"/>
</dbReference>
<evidence type="ECO:0000256" key="4">
    <source>
        <dbReference type="ARBA" id="ARBA00022722"/>
    </source>
</evidence>
<dbReference type="PROSITE" id="PS50137">
    <property type="entry name" value="DS_RBD"/>
    <property type="match status" value="1"/>
</dbReference>
<name>A0A6C0CP22_9ZZZZ</name>
<accession>A0A6C0CP22</accession>
<evidence type="ECO:0000256" key="6">
    <source>
        <dbReference type="ARBA" id="ARBA00022801"/>
    </source>
</evidence>
<dbReference type="InterPro" id="IPR011907">
    <property type="entry name" value="RNase_III"/>
</dbReference>
<dbReference type="HAMAP" id="MF_00104">
    <property type="entry name" value="RNase_III"/>
    <property type="match status" value="1"/>
</dbReference>
<dbReference type="GO" id="GO:0003725">
    <property type="term" value="F:double-stranded RNA binding"/>
    <property type="evidence" value="ECO:0007669"/>
    <property type="project" value="TreeGrafter"/>
</dbReference>
<dbReference type="PANTHER" id="PTHR11207">
    <property type="entry name" value="RIBONUCLEASE III"/>
    <property type="match status" value="1"/>
</dbReference>
<dbReference type="CDD" id="cd00593">
    <property type="entry name" value="RIBOc"/>
    <property type="match status" value="1"/>
</dbReference>
<keyword evidence="5" id="KW-0255">Endonuclease</keyword>
<evidence type="ECO:0000256" key="1">
    <source>
        <dbReference type="ARBA" id="ARBA00000109"/>
    </source>
</evidence>